<dbReference type="AlphaFoldDB" id="A0A7Y0EFB3"/>
<dbReference type="GO" id="GO:0046983">
    <property type="term" value="F:protein dimerization activity"/>
    <property type="evidence" value="ECO:0007669"/>
    <property type="project" value="InterPro"/>
</dbReference>
<evidence type="ECO:0000313" key="1">
    <source>
        <dbReference type="EMBL" id="NMM62331.1"/>
    </source>
</evidence>
<dbReference type="InterPro" id="IPR036638">
    <property type="entry name" value="HLH_DNA-bd_sf"/>
</dbReference>
<dbReference type="GO" id="GO:0043937">
    <property type="term" value="P:regulation of sporulation"/>
    <property type="evidence" value="ECO:0007669"/>
    <property type="project" value="InterPro"/>
</dbReference>
<dbReference type="SUPFAM" id="SSF140500">
    <property type="entry name" value="BAS1536-like"/>
    <property type="match status" value="1"/>
</dbReference>
<dbReference type="InterPro" id="IPR018540">
    <property type="entry name" value="Spo0E-like"/>
</dbReference>
<gene>
    <name evidence="1" type="ORF">HBE96_06440</name>
</gene>
<sequence length="48" mass="5735">MKEQIELLRESLHKLMEINSCLYSNEVVKLSQELDKLIYAYYSRAVEI</sequence>
<keyword evidence="2" id="KW-1185">Reference proteome</keyword>
<evidence type="ECO:0000313" key="2">
    <source>
        <dbReference type="Proteomes" id="UP000537131"/>
    </source>
</evidence>
<dbReference type="Gene3D" id="4.10.280.10">
    <property type="entry name" value="Helix-loop-helix DNA-binding domain"/>
    <property type="match status" value="1"/>
</dbReference>
<dbReference type="EMBL" id="JABBNI010000012">
    <property type="protein sequence ID" value="NMM62331.1"/>
    <property type="molecule type" value="Genomic_DNA"/>
</dbReference>
<dbReference type="Pfam" id="PF09388">
    <property type="entry name" value="SpoOE-like"/>
    <property type="match status" value="1"/>
</dbReference>
<comment type="caution">
    <text evidence="1">The sequence shown here is derived from an EMBL/GenBank/DDBJ whole genome shotgun (WGS) entry which is preliminary data.</text>
</comment>
<dbReference type="InterPro" id="IPR037208">
    <property type="entry name" value="Spo0E-like_sf"/>
</dbReference>
<reference evidence="1 2" key="1">
    <citation type="submission" date="2020-06" db="EMBL/GenBank/DDBJ databases">
        <title>Complete Genome Sequence of Clostridium muelleri sp. nov. P21T, an Acid-Alcohol Producing Acetogen Isolated from Old Hay.</title>
        <authorList>
            <person name="Duncan K.E."/>
            <person name="Tanner R.S."/>
        </authorList>
    </citation>
    <scope>NUCLEOTIDE SEQUENCE [LARGE SCALE GENOMIC DNA]</scope>
    <source>
        <strain evidence="1 2">P21</strain>
    </source>
</reference>
<organism evidence="1 2">
    <name type="scientific">Clostridium muellerianum</name>
    <dbReference type="NCBI Taxonomy" id="2716538"/>
    <lineage>
        <taxon>Bacteria</taxon>
        <taxon>Bacillati</taxon>
        <taxon>Bacillota</taxon>
        <taxon>Clostridia</taxon>
        <taxon>Eubacteriales</taxon>
        <taxon>Clostridiaceae</taxon>
        <taxon>Clostridium</taxon>
    </lineage>
</organism>
<name>A0A7Y0EFB3_9CLOT</name>
<proteinExistence type="predicted"/>
<accession>A0A7Y0EFB3</accession>
<protein>
    <submittedName>
        <fullName evidence="1">Aspartyl-phosphate phosphatase Spo0E family protein</fullName>
    </submittedName>
</protein>
<dbReference type="Proteomes" id="UP000537131">
    <property type="component" value="Unassembled WGS sequence"/>
</dbReference>